<evidence type="ECO:0000313" key="7">
    <source>
        <dbReference type="EMBL" id="OGL47873.1"/>
    </source>
</evidence>
<sequence>MKALYFDGKKYTYKPNFPEPVTRDDEMLIQVIKSGICNTDLEIGKGYMQFVGVPGHEFVGRVTAGTRKDLIGKRVVGEINIPCGVCDYCVNNGEPRHCPERQVLGILNHQGTFAAYITLPAQNLHPVPDTISDEAAVFVEPLAAALRIQEQMVFEPSDHVAVIGDGKLGILIAAVLSLRGMKVCLIGRHPERAGLPILNNVQFISETEVSKGFKFQVVVDASGTGEGFKLAFNLVKPCGTVILKSTLAGVYQSSLNIAVINEIRIVGSRCGPFMPALQMLADRKIDPRCLIHSEYPIEDGEKALKVAATPGVLKVLLKIL</sequence>
<dbReference type="GO" id="GO:0016491">
    <property type="term" value="F:oxidoreductase activity"/>
    <property type="evidence" value="ECO:0007669"/>
    <property type="project" value="UniProtKB-KW"/>
</dbReference>
<dbReference type="GO" id="GO:0046872">
    <property type="term" value="F:metal ion binding"/>
    <property type="evidence" value="ECO:0007669"/>
    <property type="project" value="UniProtKB-KW"/>
</dbReference>
<organism evidence="7 8">
    <name type="scientific">Candidatus Schekmanbacteria bacterium RBG_13_48_7</name>
    <dbReference type="NCBI Taxonomy" id="1817878"/>
    <lineage>
        <taxon>Bacteria</taxon>
        <taxon>Candidatus Schekmaniibacteriota</taxon>
    </lineage>
</organism>
<proteinExistence type="inferred from homology"/>
<gene>
    <name evidence="7" type="ORF">A2161_10935</name>
</gene>
<evidence type="ECO:0000256" key="1">
    <source>
        <dbReference type="ARBA" id="ARBA00001947"/>
    </source>
</evidence>
<dbReference type="AlphaFoldDB" id="A0A1F7S217"/>
<dbReference type="PANTHER" id="PTHR43350">
    <property type="entry name" value="NAD-DEPENDENT ALCOHOL DEHYDROGENASE"/>
    <property type="match status" value="1"/>
</dbReference>
<dbReference type="InterPro" id="IPR036291">
    <property type="entry name" value="NAD(P)-bd_dom_sf"/>
</dbReference>
<evidence type="ECO:0000256" key="4">
    <source>
        <dbReference type="ARBA" id="ARBA00022833"/>
    </source>
</evidence>
<accession>A0A1F7S217</accession>
<dbReference type="Gene3D" id="3.40.50.720">
    <property type="entry name" value="NAD(P)-binding Rossmann-like Domain"/>
    <property type="match status" value="1"/>
</dbReference>
<protein>
    <recommendedName>
        <fullName evidence="6">Alcohol dehydrogenase-like N-terminal domain-containing protein</fullName>
    </recommendedName>
</protein>
<keyword evidence="3" id="KW-0479">Metal-binding</keyword>
<evidence type="ECO:0000256" key="5">
    <source>
        <dbReference type="ARBA" id="ARBA00023002"/>
    </source>
</evidence>
<dbReference type="SUPFAM" id="SSF51735">
    <property type="entry name" value="NAD(P)-binding Rossmann-fold domains"/>
    <property type="match status" value="1"/>
</dbReference>
<evidence type="ECO:0000313" key="8">
    <source>
        <dbReference type="Proteomes" id="UP000179266"/>
    </source>
</evidence>
<comment type="similarity">
    <text evidence="2">Belongs to the zinc-containing alcohol dehydrogenase family.</text>
</comment>
<dbReference type="PANTHER" id="PTHR43350:SF2">
    <property type="entry name" value="GROES-LIKE ZINC-BINDING ALCOHOL DEHYDROGENASE FAMILY PROTEIN"/>
    <property type="match status" value="1"/>
</dbReference>
<dbReference type="CDD" id="cd08242">
    <property type="entry name" value="MDR_like"/>
    <property type="match status" value="1"/>
</dbReference>
<comment type="caution">
    <text evidence="7">The sequence shown here is derived from an EMBL/GenBank/DDBJ whole genome shotgun (WGS) entry which is preliminary data.</text>
</comment>
<dbReference type="Gene3D" id="3.90.180.10">
    <property type="entry name" value="Medium-chain alcohol dehydrogenases, catalytic domain"/>
    <property type="match status" value="1"/>
</dbReference>
<dbReference type="EMBL" id="MGDD01000052">
    <property type="protein sequence ID" value="OGL47873.1"/>
    <property type="molecule type" value="Genomic_DNA"/>
</dbReference>
<dbReference type="SUPFAM" id="SSF50129">
    <property type="entry name" value="GroES-like"/>
    <property type="match status" value="1"/>
</dbReference>
<dbReference type="Pfam" id="PF08240">
    <property type="entry name" value="ADH_N"/>
    <property type="match status" value="1"/>
</dbReference>
<evidence type="ECO:0000259" key="6">
    <source>
        <dbReference type="Pfam" id="PF08240"/>
    </source>
</evidence>
<evidence type="ECO:0000256" key="2">
    <source>
        <dbReference type="ARBA" id="ARBA00008072"/>
    </source>
</evidence>
<keyword evidence="4" id="KW-0862">Zinc</keyword>
<dbReference type="Proteomes" id="UP000179266">
    <property type="component" value="Unassembled WGS sequence"/>
</dbReference>
<evidence type="ECO:0000256" key="3">
    <source>
        <dbReference type="ARBA" id="ARBA00022723"/>
    </source>
</evidence>
<name>A0A1F7S217_9BACT</name>
<dbReference type="InterPro" id="IPR013154">
    <property type="entry name" value="ADH-like_N"/>
</dbReference>
<dbReference type="InterPro" id="IPR011032">
    <property type="entry name" value="GroES-like_sf"/>
</dbReference>
<reference evidence="7 8" key="1">
    <citation type="journal article" date="2016" name="Nat. Commun.">
        <title>Thousands of microbial genomes shed light on interconnected biogeochemical processes in an aquifer system.</title>
        <authorList>
            <person name="Anantharaman K."/>
            <person name="Brown C.T."/>
            <person name="Hug L.A."/>
            <person name="Sharon I."/>
            <person name="Castelle C.J."/>
            <person name="Probst A.J."/>
            <person name="Thomas B.C."/>
            <person name="Singh A."/>
            <person name="Wilkins M.J."/>
            <person name="Karaoz U."/>
            <person name="Brodie E.L."/>
            <person name="Williams K.H."/>
            <person name="Hubbard S.S."/>
            <person name="Banfield J.F."/>
        </authorList>
    </citation>
    <scope>NUCLEOTIDE SEQUENCE [LARGE SCALE GENOMIC DNA]</scope>
</reference>
<keyword evidence="5" id="KW-0560">Oxidoreductase</keyword>
<feature type="domain" description="Alcohol dehydrogenase-like N-terminal" evidence="6">
    <location>
        <begin position="24"/>
        <end position="129"/>
    </location>
</feature>
<comment type="cofactor">
    <cofactor evidence="1">
        <name>Zn(2+)</name>
        <dbReference type="ChEBI" id="CHEBI:29105"/>
    </cofactor>
</comment>